<evidence type="ECO:0000313" key="9">
    <source>
        <dbReference type="Proteomes" id="UP001055439"/>
    </source>
</evidence>
<keyword evidence="2 7" id="KW-0812">Transmembrane</keyword>
<feature type="non-terminal residue" evidence="8">
    <location>
        <position position="1"/>
    </location>
</feature>
<dbReference type="PANTHER" id="PTHR12483:SF117">
    <property type="entry name" value="COPPER TRANSPORTER 3"/>
    <property type="match status" value="1"/>
</dbReference>
<evidence type="ECO:0000313" key="8">
    <source>
        <dbReference type="EMBL" id="URE00444.1"/>
    </source>
</evidence>
<gene>
    <name evidence="8" type="ORF">MUK42_18500</name>
</gene>
<dbReference type="AlphaFoldDB" id="A0A9E7FUZ7"/>
<comment type="similarity">
    <text evidence="1 7">Belongs to the copper transporter (Ctr) (TC 1.A.56) family. SLC31A subfamily.</text>
</comment>
<organism evidence="8 9">
    <name type="scientific">Musa troglodytarum</name>
    <name type="common">fe'i banana</name>
    <dbReference type="NCBI Taxonomy" id="320322"/>
    <lineage>
        <taxon>Eukaryota</taxon>
        <taxon>Viridiplantae</taxon>
        <taxon>Streptophyta</taxon>
        <taxon>Embryophyta</taxon>
        <taxon>Tracheophyta</taxon>
        <taxon>Spermatophyta</taxon>
        <taxon>Magnoliopsida</taxon>
        <taxon>Liliopsida</taxon>
        <taxon>Zingiberales</taxon>
        <taxon>Musaceae</taxon>
        <taxon>Musa</taxon>
    </lineage>
</organism>
<dbReference type="GO" id="GO:0005375">
    <property type="term" value="F:copper ion transmembrane transporter activity"/>
    <property type="evidence" value="ECO:0007669"/>
    <property type="project" value="UniProtKB-UniRule"/>
</dbReference>
<sequence>YFHHRCLIRLRVGRVGKGLAQTVLHVLRIVLTHLVMLVVMSFNGDVLIVTIAEHALGFLLFSSAACRKMPLQPASSGKWSCAHGC</sequence>
<evidence type="ECO:0000256" key="7">
    <source>
        <dbReference type="RuleBase" id="RU367022"/>
    </source>
</evidence>
<keyword evidence="3 7" id="KW-0187">Copper transport</keyword>
<dbReference type="Proteomes" id="UP001055439">
    <property type="component" value="Chromosome 5"/>
</dbReference>
<proteinExistence type="inferred from homology"/>
<accession>A0A9E7FUZ7</accession>
<keyword evidence="7" id="KW-0406">Ion transport</keyword>
<comment type="subcellular location">
    <subcellularLocation>
        <location evidence="7">Membrane</location>
        <topology evidence="7">Multi-pass membrane protein</topology>
    </subcellularLocation>
</comment>
<feature type="transmembrane region" description="Helical" evidence="7">
    <location>
        <begin position="21"/>
        <end position="40"/>
    </location>
</feature>
<evidence type="ECO:0000256" key="2">
    <source>
        <dbReference type="ARBA" id="ARBA00022692"/>
    </source>
</evidence>
<evidence type="ECO:0000256" key="6">
    <source>
        <dbReference type="ARBA" id="ARBA00023136"/>
    </source>
</evidence>
<evidence type="ECO:0000256" key="5">
    <source>
        <dbReference type="ARBA" id="ARBA00023008"/>
    </source>
</evidence>
<keyword evidence="5 7" id="KW-0186">Copper</keyword>
<keyword evidence="7" id="KW-0813">Transport</keyword>
<evidence type="ECO:0000256" key="3">
    <source>
        <dbReference type="ARBA" id="ARBA00022796"/>
    </source>
</evidence>
<evidence type="ECO:0000256" key="4">
    <source>
        <dbReference type="ARBA" id="ARBA00022989"/>
    </source>
</evidence>
<keyword evidence="4 7" id="KW-1133">Transmembrane helix</keyword>
<reference evidence="8" key="1">
    <citation type="submission" date="2022-05" db="EMBL/GenBank/DDBJ databases">
        <title>The Musa troglodytarum L. genome provides insights into the mechanism of non-climacteric behaviour and enrichment of carotenoids.</title>
        <authorList>
            <person name="Wang J."/>
        </authorList>
    </citation>
    <scope>NUCLEOTIDE SEQUENCE</scope>
    <source>
        <tissue evidence="8">Leaf</tissue>
    </source>
</reference>
<name>A0A9E7FUZ7_9LILI</name>
<protein>
    <recommendedName>
        <fullName evidence="7">Copper transport protein</fullName>
    </recommendedName>
</protein>
<dbReference type="GO" id="GO:0005886">
    <property type="term" value="C:plasma membrane"/>
    <property type="evidence" value="ECO:0007669"/>
    <property type="project" value="TreeGrafter"/>
</dbReference>
<keyword evidence="6 7" id="KW-0472">Membrane</keyword>
<dbReference type="OrthoDB" id="73901at2759"/>
<keyword evidence="9" id="KW-1185">Reference proteome</keyword>
<dbReference type="Pfam" id="PF04145">
    <property type="entry name" value="Ctr"/>
    <property type="match status" value="1"/>
</dbReference>
<dbReference type="InterPro" id="IPR007274">
    <property type="entry name" value="Cop_transporter"/>
</dbReference>
<dbReference type="PANTHER" id="PTHR12483">
    <property type="entry name" value="SOLUTE CARRIER FAMILY 31 COPPER TRANSPORTERS"/>
    <property type="match status" value="1"/>
</dbReference>
<dbReference type="EMBL" id="CP097507">
    <property type="protein sequence ID" value="URE00444.1"/>
    <property type="molecule type" value="Genomic_DNA"/>
</dbReference>
<evidence type="ECO:0000256" key="1">
    <source>
        <dbReference type="ARBA" id="ARBA00006921"/>
    </source>
</evidence>